<protein>
    <submittedName>
        <fullName evidence="1">Uncharacterized protein</fullName>
    </submittedName>
</protein>
<dbReference type="PANTHER" id="PTHR40788:SF2">
    <property type="entry name" value="CLR5 DOMAIN-CONTAINING PROTEIN"/>
    <property type="match status" value="1"/>
</dbReference>
<dbReference type="GeneID" id="25366992"/>
<dbReference type="STRING" id="1043005.A0A074Y8V0"/>
<keyword evidence="2" id="KW-1185">Reference proteome</keyword>
<dbReference type="Proteomes" id="UP000030641">
    <property type="component" value="Unassembled WGS sequence"/>
</dbReference>
<evidence type="ECO:0000313" key="2">
    <source>
        <dbReference type="Proteomes" id="UP000030641"/>
    </source>
</evidence>
<dbReference type="InParanoid" id="A0A074Y8V0"/>
<reference evidence="1 2" key="1">
    <citation type="journal article" date="2014" name="BMC Genomics">
        <title>Genome sequencing of four Aureobasidium pullulans varieties: biotechnological potential, stress tolerance, and description of new species.</title>
        <authorList>
            <person name="Gostin Ar C."/>
            <person name="Ohm R.A."/>
            <person name="Kogej T."/>
            <person name="Sonjak S."/>
            <person name="Turk M."/>
            <person name="Zajc J."/>
            <person name="Zalar P."/>
            <person name="Grube M."/>
            <person name="Sun H."/>
            <person name="Han J."/>
            <person name="Sharma A."/>
            <person name="Chiniquy J."/>
            <person name="Ngan C.Y."/>
            <person name="Lipzen A."/>
            <person name="Barry K."/>
            <person name="Grigoriev I.V."/>
            <person name="Gunde-Cimerman N."/>
        </authorList>
    </citation>
    <scope>NUCLEOTIDE SEQUENCE [LARGE SCALE GENOMIC DNA]</scope>
    <source>
        <strain evidence="1 2">EXF-2481</strain>
    </source>
</reference>
<dbReference type="EMBL" id="KL584770">
    <property type="protein sequence ID" value="KEQ92434.1"/>
    <property type="molecule type" value="Genomic_DNA"/>
</dbReference>
<dbReference type="OMA" id="LAHEWSI"/>
<evidence type="ECO:0000313" key="1">
    <source>
        <dbReference type="EMBL" id="KEQ92434.1"/>
    </source>
</evidence>
<name>A0A074Y8V0_AURSE</name>
<dbReference type="OrthoDB" id="2922289at2759"/>
<accession>A0A074Y8V0</accession>
<dbReference type="AlphaFoldDB" id="A0A074Y8V0"/>
<dbReference type="PANTHER" id="PTHR40788">
    <property type="entry name" value="CLR5 DOMAIN-CONTAINING PROTEIN-RELATED"/>
    <property type="match status" value="1"/>
</dbReference>
<organism evidence="1 2">
    <name type="scientific">Aureobasidium subglaciale (strain EXF-2481)</name>
    <name type="common">Aureobasidium pullulans var. subglaciale</name>
    <dbReference type="NCBI Taxonomy" id="1043005"/>
    <lineage>
        <taxon>Eukaryota</taxon>
        <taxon>Fungi</taxon>
        <taxon>Dikarya</taxon>
        <taxon>Ascomycota</taxon>
        <taxon>Pezizomycotina</taxon>
        <taxon>Dothideomycetes</taxon>
        <taxon>Dothideomycetidae</taxon>
        <taxon>Dothideales</taxon>
        <taxon>Saccotheciaceae</taxon>
        <taxon>Aureobasidium</taxon>
    </lineage>
</organism>
<dbReference type="HOGENOM" id="CLU_017829_0_0_1"/>
<sequence>MAVPGIKTFFLGSEEAKQALGDDRRWGVRSSLMRVKNPDKVGFNTYEPALRDRPNCTYLDVKNPPASPFDCAEDGSGSGVYGLSKECTVCSPQFFPASMGANDGQAEEFISTVAESIKIDLAYLRDALSKHADLIVSRWKKKSPAKRFTFLTTNTTLLDKRWAAVHLLDRVGVPDRRYKGERNVPKVRTVWTKEGSWQMNLEMHTSQSIKDADLRDKTLASHWDSWFLPYLDAQTLSEDPTLFLSLLHHRTINDPEKWIMFDNAHIVLAEHFGIMSSIFNENCVVMQGPDYGKLVKWNAEQAHRWEIVGFTKAHVILSAQKTMMTLLSNCVKSLLAGSDTPLTLEIHPNWDRMIAASFYRFEAEFLWSTDFAKPYSQPPTFDPREVAGLITSRHRVTLDELDLLQTDSQYVQSLAKEISACLFFETWRQEDIMPWIIDYLFWETMHRESYWRQLVAESDLMIRYLGILEKYPSRASKQEYDQAVFIVFDLCIETFACFEPQVRGATIVQRGFERNFEFKGSAKVVSTNRSFTPRDWFTDDLLYWSTNSLGYDEDRPFTMDPSFNFAIIDNLCRTDPKEAGRISQTMLDRLSDMAILSEIITSIRSDTIRDRSVIGGVIKVIKASSTSPDDWIKKINAGRGPALGDTLGPELRQLLQKFPWPRGKKGTQWLRDANASRACLTKIWEHFKVLWSEDLTKAGVSKKLIDKDMQVLCATTTQRYKDELEAERQCIRQELFSQKIASRQPVQHEAQTVWGKENDPGTAFVMRPKTKTALADTAKPDPVMTTTASIREITALPTFNFVKQDNLVVFQHMYPDSGAEAQRSFSWQHFLGAMVDAGFTILQSQGSAVTLRRDGDEDDCGVNTIVLHRPHPTPTVNPVMLRRMAKRFEKWFGWHREMFVERLK</sequence>
<proteinExistence type="predicted"/>
<gene>
    <name evidence="1" type="ORF">AUEXF2481DRAFT_418871</name>
</gene>
<dbReference type="RefSeq" id="XP_013341044.1">
    <property type="nucleotide sequence ID" value="XM_013485590.1"/>
</dbReference>